<evidence type="ECO:0000259" key="9">
    <source>
        <dbReference type="PROSITE" id="PS50893"/>
    </source>
</evidence>
<evidence type="ECO:0000256" key="6">
    <source>
        <dbReference type="ARBA" id="ARBA00022989"/>
    </source>
</evidence>
<keyword evidence="6 8" id="KW-1133">Transmembrane helix</keyword>
<dbReference type="InterPro" id="IPR027417">
    <property type="entry name" value="P-loop_NTPase"/>
</dbReference>
<comment type="subcellular location">
    <subcellularLocation>
        <location evidence="1">Cell membrane</location>
        <topology evidence="1">Multi-pass membrane protein</topology>
    </subcellularLocation>
</comment>
<evidence type="ECO:0000256" key="7">
    <source>
        <dbReference type="ARBA" id="ARBA00023136"/>
    </source>
</evidence>
<dbReference type="PROSITE" id="PS50893">
    <property type="entry name" value="ABC_TRANSPORTER_2"/>
    <property type="match status" value="1"/>
</dbReference>
<dbReference type="AlphaFoldDB" id="A0A1I3ZZV5"/>
<keyword evidence="2" id="KW-0813">Transport</keyword>
<evidence type="ECO:0000259" key="10">
    <source>
        <dbReference type="PROSITE" id="PS50929"/>
    </source>
</evidence>
<dbReference type="GO" id="GO:0005886">
    <property type="term" value="C:plasma membrane"/>
    <property type="evidence" value="ECO:0007669"/>
    <property type="project" value="UniProtKB-SubCell"/>
</dbReference>
<gene>
    <name evidence="11" type="ORF">SAMN02745775_10322</name>
</gene>
<dbReference type="PROSITE" id="PS00675">
    <property type="entry name" value="SIGMA54_INTERACT_1"/>
    <property type="match status" value="1"/>
</dbReference>
<dbReference type="PROSITE" id="PS00211">
    <property type="entry name" value="ABC_TRANSPORTER_1"/>
    <property type="match status" value="1"/>
</dbReference>
<keyword evidence="4" id="KW-0547">Nucleotide-binding</keyword>
<evidence type="ECO:0000256" key="1">
    <source>
        <dbReference type="ARBA" id="ARBA00004651"/>
    </source>
</evidence>
<dbReference type="EMBL" id="FOSQ01000003">
    <property type="protein sequence ID" value="SFK49625.1"/>
    <property type="molecule type" value="Genomic_DNA"/>
</dbReference>
<dbReference type="SUPFAM" id="SSF90123">
    <property type="entry name" value="ABC transporter transmembrane region"/>
    <property type="match status" value="1"/>
</dbReference>
<keyword evidence="3 8" id="KW-0812">Transmembrane</keyword>
<dbReference type="GO" id="GO:0005524">
    <property type="term" value="F:ATP binding"/>
    <property type="evidence" value="ECO:0007669"/>
    <property type="project" value="UniProtKB-KW"/>
</dbReference>
<keyword evidence="5 11" id="KW-0067">ATP-binding</keyword>
<accession>A0A1I3ZZV5</accession>
<dbReference type="InterPro" id="IPR017871">
    <property type="entry name" value="ABC_transporter-like_CS"/>
</dbReference>
<dbReference type="CDD" id="cd03223">
    <property type="entry name" value="ABCD_peroxisomal_ALDP"/>
    <property type="match status" value="1"/>
</dbReference>
<dbReference type="InterPro" id="IPR011527">
    <property type="entry name" value="ABC1_TM_dom"/>
</dbReference>
<dbReference type="RefSeq" id="WP_092959092.1">
    <property type="nucleotide sequence ID" value="NZ_FOSQ01000003.1"/>
</dbReference>
<evidence type="ECO:0000256" key="4">
    <source>
        <dbReference type="ARBA" id="ARBA00022741"/>
    </source>
</evidence>
<feature type="domain" description="ABC transporter" evidence="9">
    <location>
        <begin position="373"/>
        <end position="590"/>
    </location>
</feature>
<feature type="transmembrane region" description="Helical" evidence="8">
    <location>
        <begin position="78"/>
        <end position="98"/>
    </location>
</feature>
<dbReference type="InterPro" id="IPR003439">
    <property type="entry name" value="ABC_transporter-like_ATP-bd"/>
</dbReference>
<sequence>MAAETEWAPAEGALRETWRLARGWYGDAPLVAWGLTAAAVALTLTLLQIALSYAFSDWQRNAFDALDQRDAAAFQGQLGWFVALTGLSMAVAVGRLCARQVLGFLWRRWLVLKLQGAMLINHRHYRMEMGEGGVDNPDQRIGENTRWATIMTVDLALGLLHSVALFACFAGLLWHLSGTLAVTIGGTTIGVPGSMLLAAALYSGLGALVVWRVGRAMPRIHLDRNQAEADHRFALLRIREHAEGIALIRGAADEERGLARAYGRVEGAMLRLLRSERQLMWLGAGYMAVAGVLPLLLGAPRFFAGAITLGVLMQMTQAFVEVTRALSWFVENWPRLADWRGHVVRVVELERACEAADGAAGQPGIAIAPGPALRLSGLNLGTAGGRALVLDAEITLRPGERVLVTGESGSGKSTLFRAIAGIWPWGQGRIAVPDRTATLFMPQRPYLPLGSLHAALAYPAAPDTFGQADAAAALRRCRLGALVPQLDQVARWDRVLSLGEQQRLAFARLLLHRPRWVFMDEATSALDEANQAAMFALFEAELAGAALLSIGHRPGLDRYHDRVLALRPGPDGARLEPVAAAASLWPVEAFRRGGAWDGISAAGRNPLNVRRRLPSAG</sequence>
<feature type="domain" description="ABC transmembrane type-1" evidence="10">
    <location>
        <begin position="39"/>
        <end position="338"/>
    </location>
</feature>
<evidence type="ECO:0000256" key="2">
    <source>
        <dbReference type="ARBA" id="ARBA00022448"/>
    </source>
</evidence>
<reference evidence="11 12" key="1">
    <citation type="submission" date="2016-10" db="EMBL/GenBank/DDBJ databases">
        <authorList>
            <person name="de Groot N.N."/>
        </authorList>
    </citation>
    <scope>NUCLEOTIDE SEQUENCE [LARGE SCALE GENOMIC DNA]</scope>
    <source>
        <strain evidence="11 12">DSM 19981</strain>
    </source>
</reference>
<feature type="transmembrane region" description="Helical" evidence="8">
    <location>
        <begin position="155"/>
        <end position="177"/>
    </location>
</feature>
<keyword evidence="7 8" id="KW-0472">Membrane</keyword>
<dbReference type="Proteomes" id="UP000199473">
    <property type="component" value="Unassembled WGS sequence"/>
</dbReference>
<feature type="transmembrane region" description="Helical" evidence="8">
    <location>
        <begin position="189"/>
        <end position="211"/>
    </location>
</feature>
<evidence type="ECO:0000313" key="11">
    <source>
        <dbReference type="EMBL" id="SFK49625.1"/>
    </source>
</evidence>
<keyword evidence="12" id="KW-1185">Reference proteome</keyword>
<feature type="transmembrane region" description="Helical" evidence="8">
    <location>
        <begin position="279"/>
        <end position="296"/>
    </location>
</feature>
<dbReference type="SMART" id="SM00382">
    <property type="entry name" value="AAA"/>
    <property type="match status" value="1"/>
</dbReference>
<dbReference type="InterPro" id="IPR036640">
    <property type="entry name" value="ABC1_TM_sf"/>
</dbReference>
<dbReference type="InterPro" id="IPR003593">
    <property type="entry name" value="AAA+_ATPase"/>
</dbReference>
<organism evidence="11 12">
    <name type="scientific">Falsiroseomonas stagni DSM 19981</name>
    <dbReference type="NCBI Taxonomy" id="1123062"/>
    <lineage>
        <taxon>Bacteria</taxon>
        <taxon>Pseudomonadati</taxon>
        <taxon>Pseudomonadota</taxon>
        <taxon>Alphaproteobacteria</taxon>
        <taxon>Acetobacterales</taxon>
        <taxon>Roseomonadaceae</taxon>
        <taxon>Falsiroseomonas</taxon>
    </lineage>
</organism>
<dbReference type="InterPro" id="IPR025662">
    <property type="entry name" value="Sigma_54_int_dom_ATP-bd_1"/>
</dbReference>
<dbReference type="PROSITE" id="PS50929">
    <property type="entry name" value="ABC_TM1F"/>
    <property type="match status" value="1"/>
</dbReference>
<dbReference type="OrthoDB" id="9810134at2"/>
<dbReference type="Pfam" id="PF00005">
    <property type="entry name" value="ABC_tran"/>
    <property type="match status" value="1"/>
</dbReference>
<name>A0A1I3ZZV5_9PROT</name>
<protein>
    <submittedName>
        <fullName evidence="11">Putative ATP-binding cassette transporter</fullName>
    </submittedName>
</protein>
<evidence type="ECO:0000313" key="12">
    <source>
        <dbReference type="Proteomes" id="UP000199473"/>
    </source>
</evidence>
<dbReference type="Pfam" id="PF06472">
    <property type="entry name" value="ABC_membrane_2"/>
    <property type="match status" value="1"/>
</dbReference>
<dbReference type="STRING" id="1123062.SAMN02745775_10322"/>
<dbReference type="PANTHER" id="PTHR11384">
    <property type="entry name" value="ATP-BINDING CASSETTE, SUB-FAMILY D MEMBER"/>
    <property type="match status" value="1"/>
</dbReference>
<feature type="transmembrane region" description="Helical" evidence="8">
    <location>
        <begin position="30"/>
        <end position="55"/>
    </location>
</feature>
<dbReference type="Gene3D" id="1.20.1560.10">
    <property type="entry name" value="ABC transporter type 1, transmembrane domain"/>
    <property type="match status" value="1"/>
</dbReference>
<dbReference type="SUPFAM" id="SSF52540">
    <property type="entry name" value="P-loop containing nucleoside triphosphate hydrolases"/>
    <property type="match status" value="1"/>
</dbReference>
<dbReference type="GO" id="GO:0140359">
    <property type="term" value="F:ABC-type transporter activity"/>
    <property type="evidence" value="ECO:0007669"/>
    <property type="project" value="InterPro"/>
</dbReference>
<dbReference type="GO" id="GO:0016887">
    <property type="term" value="F:ATP hydrolysis activity"/>
    <property type="evidence" value="ECO:0007669"/>
    <property type="project" value="InterPro"/>
</dbReference>
<evidence type="ECO:0000256" key="5">
    <source>
        <dbReference type="ARBA" id="ARBA00022840"/>
    </source>
</evidence>
<evidence type="ECO:0000256" key="8">
    <source>
        <dbReference type="SAM" id="Phobius"/>
    </source>
</evidence>
<evidence type="ECO:0000256" key="3">
    <source>
        <dbReference type="ARBA" id="ARBA00022692"/>
    </source>
</evidence>
<proteinExistence type="predicted"/>
<dbReference type="PANTHER" id="PTHR11384:SF59">
    <property type="entry name" value="LYSOSOMAL COBALAMIN TRANSPORTER ABCD4"/>
    <property type="match status" value="1"/>
</dbReference>
<dbReference type="Gene3D" id="3.40.50.300">
    <property type="entry name" value="P-loop containing nucleotide triphosphate hydrolases"/>
    <property type="match status" value="1"/>
</dbReference>
<dbReference type="InterPro" id="IPR050835">
    <property type="entry name" value="ABC_transporter_sub-D"/>
</dbReference>